<sequence>MSGKMFGFDFEELDTGGVADKISSSKSIDIEEVERQTKQAQHEHGQQLRQFVDFGGFDDLYLDVVSPPFQSCAEEIKMLVQPEPENVMIVEHEKEKLPYAASLEILNKHRRRLKRLHNEKLNVSECNKENGQKVSTIEILRLAGQSFVQSSLKGSQLSVLIHPYASSFAGLSEDDTKDVQLVQYLLAAAEKVGEKQYYRATKLLKKCDKMSFEKGNPVQRLVHYFSAALHERIDRETGRCAAKGTGKMLSIYVGNILSSTNASILAFQKAVPFSHVSQFAGIQAILEQVADARKVHIIDLQIRMGTQYTILMQALAAQAECPIEGLKITAVGTNCKASIEETGKRLASFADSFNLAFSFSMIVVENMEDLKEDDFELDEDEAVVVYAEYILMLMIQNPKCVESLMRVIQDINPRAMVVTEVEANHNSPVFVDRFTEALFYHGAFFAALSDCFKDDDAHRMVMESMLFGQGIKNIVAAEGEERTIRHVKVKVWREFFTRFGMMEMELSMSSKYQANLVLNNFPCGSSCTLDMDGECLIVGWKGVPTQSLSVWKFRRLHLSFLQKTAYKTIPLSR</sequence>
<protein>
    <submittedName>
        <fullName evidence="1">Uncharacterized protein</fullName>
    </submittedName>
</protein>
<dbReference type="Proteomes" id="UP001060085">
    <property type="component" value="Linkage Group LG08"/>
</dbReference>
<keyword evidence="2" id="KW-1185">Reference proteome</keyword>
<comment type="caution">
    <text evidence="1">The sequence shown here is derived from an EMBL/GenBank/DDBJ whole genome shotgun (WGS) entry which is preliminary data.</text>
</comment>
<name>A0ACB9ZUH4_CATRO</name>
<evidence type="ECO:0000313" key="1">
    <source>
        <dbReference type="EMBL" id="KAI5650911.1"/>
    </source>
</evidence>
<gene>
    <name evidence="1" type="ORF">M9H77_36916</name>
</gene>
<proteinExistence type="predicted"/>
<reference evidence="2" key="1">
    <citation type="journal article" date="2023" name="Nat. Plants">
        <title>Single-cell RNA sequencing provides a high-resolution roadmap for understanding the multicellular compartmentation of specialized metabolism.</title>
        <authorList>
            <person name="Sun S."/>
            <person name="Shen X."/>
            <person name="Li Y."/>
            <person name="Li Y."/>
            <person name="Wang S."/>
            <person name="Li R."/>
            <person name="Zhang H."/>
            <person name="Shen G."/>
            <person name="Guo B."/>
            <person name="Wei J."/>
            <person name="Xu J."/>
            <person name="St-Pierre B."/>
            <person name="Chen S."/>
            <person name="Sun C."/>
        </authorList>
    </citation>
    <scope>NUCLEOTIDE SEQUENCE [LARGE SCALE GENOMIC DNA]</scope>
</reference>
<organism evidence="1 2">
    <name type="scientific">Catharanthus roseus</name>
    <name type="common">Madagascar periwinkle</name>
    <name type="synonym">Vinca rosea</name>
    <dbReference type="NCBI Taxonomy" id="4058"/>
    <lineage>
        <taxon>Eukaryota</taxon>
        <taxon>Viridiplantae</taxon>
        <taxon>Streptophyta</taxon>
        <taxon>Embryophyta</taxon>
        <taxon>Tracheophyta</taxon>
        <taxon>Spermatophyta</taxon>
        <taxon>Magnoliopsida</taxon>
        <taxon>eudicotyledons</taxon>
        <taxon>Gunneridae</taxon>
        <taxon>Pentapetalae</taxon>
        <taxon>asterids</taxon>
        <taxon>lamiids</taxon>
        <taxon>Gentianales</taxon>
        <taxon>Apocynaceae</taxon>
        <taxon>Rauvolfioideae</taxon>
        <taxon>Vinceae</taxon>
        <taxon>Catharanthinae</taxon>
        <taxon>Catharanthus</taxon>
    </lineage>
</organism>
<evidence type="ECO:0000313" key="2">
    <source>
        <dbReference type="Proteomes" id="UP001060085"/>
    </source>
</evidence>
<dbReference type="EMBL" id="CM044708">
    <property type="protein sequence ID" value="KAI5650911.1"/>
    <property type="molecule type" value="Genomic_DNA"/>
</dbReference>
<accession>A0ACB9ZUH4</accession>